<name>A0A873WNL0_9CAUD</name>
<keyword evidence="2" id="KW-1185">Reference proteome</keyword>
<gene>
    <name evidence="1" type="ORF">CPT_Miami_166</name>
</gene>
<protein>
    <submittedName>
        <fullName evidence="1">Uncharacterized protein</fullName>
    </submittedName>
</protein>
<dbReference type="EMBL" id="MT701590">
    <property type="protein sequence ID" value="QPB09261.1"/>
    <property type="molecule type" value="Genomic_DNA"/>
</dbReference>
<reference evidence="1 2" key="1">
    <citation type="submission" date="2020-07" db="EMBL/GenBank/DDBJ databases">
        <title>Complete genome sequence of Klebsiella pneumoniae phage Miami.</title>
        <authorList>
            <person name="Mora D.A."/>
            <person name="Lessor L."/>
            <person name="Gill J."/>
            <person name="Liu M."/>
        </authorList>
    </citation>
    <scope>NUCLEOTIDE SEQUENCE [LARGE SCALE GENOMIC DNA]</scope>
</reference>
<evidence type="ECO:0000313" key="1">
    <source>
        <dbReference type="EMBL" id="QPB09261.1"/>
    </source>
</evidence>
<accession>A0A873WNL0</accession>
<organism evidence="1 2">
    <name type="scientific">Klebsiella phage Miami</name>
    <dbReference type="NCBI Taxonomy" id="2767581"/>
    <lineage>
        <taxon>Viruses</taxon>
        <taxon>Duplodnaviria</taxon>
        <taxon>Heunggongvirae</taxon>
        <taxon>Uroviricota</taxon>
        <taxon>Caudoviricetes</taxon>
        <taxon>Chimalliviridae</taxon>
        <taxon>Miamivirus</taxon>
        <taxon>Miamivirus miami</taxon>
    </lineage>
</organism>
<evidence type="ECO:0000313" key="2">
    <source>
        <dbReference type="Proteomes" id="UP000662782"/>
    </source>
</evidence>
<sequence length="514" mass="58786">MNEENKIAIVSHGEVVEFDPNSAEHRKILESANRKLITNELYQRDLKRFKDLVLFYQSAVSKETIDDKIEEFLRATGIRLDYSDLAIFNYGYPDIDGYFGTLYNRAMGIEPPSVSADENPIVELKENSLKPQLPSSHTGGELLYDILLRKFNRFMQNITTELLILGRGRSLTTECRIETNILRKIEGFNKETNLGLDREIVQNCPIDENLQTGYFNVLFVGLIKRSEEFRMQTMPLSEKIGFIQPKYGKDEGVKANPNIRFWYDKFGVGHEIPPNKPMEAGSVKRNEGCVMAYQPYGNGGSVPSPDPRDESVRSKDTVIQNSVSISPGKVNIEVLEAACRTMAESMKVMHRKPVSDEFRDKLYEALAAFYHRHHSLGNASREFLYGDVICIERFKREFGIVFSARDVDAFLNGVMTIPVLLGKYVRERHPGEKKITTYPQYALALNTLTSLLCLFPSNVRTREDIERAKALHVQFNIRFDIDMSEEDFLAIIYRHGTPRHFLKKHATTEATKGE</sequence>
<dbReference type="Proteomes" id="UP000662782">
    <property type="component" value="Segment"/>
</dbReference>
<proteinExistence type="predicted"/>